<proteinExistence type="predicted"/>
<sequence length="165" mass="19004">MFKAYKYYWQNAFKYKARSTRADYWWPVLINVIIFAILITITLLSIGNSAYDLTLTYSNYRLFPMSFMVITIVFGIANIFPSISISVRRFRDAGISGWAILAFWLISLILTSGNSSILQATAFAVNIIELVIYCLPTDYINKHGWWSPNYNDDVRAPSLQNTNKE</sequence>
<dbReference type="EMBL" id="JACIVD010000050">
    <property type="protein sequence ID" value="MBB1122839.1"/>
    <property type="molecule type" value="Genomic_DNA"/>
</dbReference>
<feature type="transmembrane region" description="Helical" evidence="1">
    <location>
        <begin position="93"/>
        <end position="111"/>
    </location>
</feature>
<feature type="transmembrane region" description="Helical" evidence="1">
    <location>
        <begin position="24"/>
        <end position="47"/>
    </location>
</feature>
<evidence type="ECO:0000313" key="2">
    <source>
        <dbReference type="EMBL" id="MBB1122839.1"/>
    </source>
</evidence>
<accession>A0A839H8P1</accession>
<keyword evidence="1" id="KW-0812">Transmembrane</keyword>
<gene>
    <name evidence="2" type="ORF">H5S41_02510</name>
</gene>
<feature type="transmembrane region" description="Helical" evidence="1">
    <location>
        <begin position="117"/>
        <end position="135"/>
    </location>
</feature>
<comment type="caution">
    <text evidence="2">The sequence shown here is derived from an EMBL/GenBank/DDBJ whole genome shotgun (WGS) entry which is preliminary data.</text>
</comment>
<organism evidence="2 3">
    <name type="scientific">Limosilactobacillus albertensis</name>
    <dbReference type="NCBI Taxonomy" id="2759752"/>
    <lineage>
        <taxon>Bacteria</taxon>
        <taxon>Bacillati</taxon>
        <taxon>Bacillota</taxon>
        <taxon>Bacilli</taxon>
        <taxon>Lactobacillales</taxon>
        <taxon>Lactobacillaceae</taxon>
        <taxon>Limosilactobacillus</taxon>
    </lineage>
</organism>
<dbReference type="Pfam" id="PF05656">
    <property type="entry name" value="DUF805"/>
    <property type="match status" value="1"/>
</dbReference>
<keyword evidence="1" id="KW-0472">Membrane</keyword>
<dbReference type="GO" id="GO:0005886">
    <property type="term" value="C:plasma membrane"/>
    <property type="evidence" value="ECO:0007669"/>
    <property type="project" value="TreeGrafter"/>
</dbReference>
<dbReference type="Proteomes" id="UP000547628">
    <property type="component" value="Unassembled WGS sequence"/>
</dbReference>
<dbReference type="InterPro" id="IPR008523">
    <property type="entry name" value="DUF805"/>
</dbReference>
<dbReference type="AlphaFoldDB" id="A0A839H8P1"/>
<feature type="transmembrane region" description="Helical" evidence="1">
    <location>
        <begin position="62"/>
        <end position="81"/>
    </location>
</feature>
<reference evidence="2 3" key="1">
    <citation type="submission" date="2020-07" db="EMBL/GenBank/DDBJ databases">
        <title>Description of Limosilactobacillus balticus sp. nov., Limosilactobacillus agrestis sp. nov., Limosilactobacillus albertensis sp. nov., Limosilactobacillus rudii sp. nov., Limosilactobacillus fastidiosus sp. nov., five novel Limosilactobacillus species isolated from the vertebrate gastrointestinal tract, and proposal of 6 subspecies of Limosilactobacillus reuteri adapted to the gastrointestinal tract of specific vertebrate hosts.</title>
        <authorList>
            <person name="Li F."/>
            <person name="Cheng C."/>
            <person name="Zheng J."/>
            <person name="Quevedo R.M."/>
            <person name="Li J."/>
            <person name="Roos S."/>
            <person name="Gaenzle M.G."/>
            <person name="Walter J."/>
        </authorList>
    </citation>
    <scope>NUCLEOTIDE SEQUENCE [LARGE SCALE GENOMIC DNA]</scope>
    <source>
        <strain evidence="2 3">Lr3000</strain>
    </source>
</reference>
<keyword evidence="1" id="KW-1133">Transmembrane helix</keyword>
<protein>
    <submittedName>
        <fullName evidence="2">DUF805 domain-containing protein</fullName>
    </submittedName>
</protein>
<dbReference type="RefSeq" id="WP_182602163.1">
    <property type="nucleotide sequence ID" value="NZ_JACIVD010000050.1"/>
</dbReference>
<name>A0A839H8P1_9LACO</name>
<dbReference type="PANTHER" id="PTHR34980">
    <property type="entry name" value="INNER MEMBRANE PROTEIN-RELATED-RELATED"/>
    <property type="match status" value="1"/>
</dbReference>
<dbReference type="PANTHER" id="PTHR34980:SF2">
    <property type="entry name" value="INNER MEMBRANE PROTEIN YHAH-RELATED"/>
    <property type="match status" value="1"/>
</dbReference>
<evidence type="ECO:0000256" key="1">
    <source>
        <dbReference type="SAM" id="Phobius"/>
    </source>
</evidence>
<evidence type="ECO:0000313" key="3">
    <source>
        <dbReference type="Proteomes" id="UP000547628"/>
    </source>
</evidence>